<comment type="caution">
    <text evidence="2">The sequence shown here is derived from an EMBL/GenBank/DDBJ whole genome shotgun (WGS) entry which is preliminary data.</text>
</comment>
<dbReference type="AlphaFoldDB" id="A0A1J6KAI3"/>
<dbReference type="PANTHER" id="PTHR35704">
    <property type="entry name" value="OS02G0254600 PROTEIN"/>
    <property type="match status" value="1"/>
</dbReference>
<evidence type="ECO:0000313" key="3">
    <source>
        <dbReference type="Proteomes" id="UP000187609"/>
    </source>
</evidence>
<dbReference type="PANTHER" id="PTHR35704:SF1">
    <property type="entry name" value="OS02G0254600 PROTEIN"/>
    <property type="match status" value="1"/>
</dbReference>
<gene>
    <name evidence="2" type="ORF">A4A49_40411</name>
</gene>
<name>A0A1J6KAI3_NICAT</name>
<organism evidence="2 3">
    <name type="scientific">Nicotiana attenuata</name>
    <name type="common">Coyote tobacco</name>
    <dbReference type="NCBI Taxonomy" id="49451"/>
    <lineage>
        <taxon>Eukaryota</taxon>
        <taxon>Viridiplantae</taxon>
        <taxon>Streptophyta</taxon>
        <taxon>Embryophyta</taxon>
        <taxon>Tracheophyta</taxon>
        <taxon>Spermatophyta</taxon>
        <taxon>Magnoliopsida</taxon>
        <taxon>eudicotyledons</taxon>
        <taxon>Gunneridae</taxon>
        <taxon>Pentapetalae</taxon>
        <taxon>asterids</taxon>
        <taxon>lamiids</taxon>
        <taxon>Solanales</taxon>
        <taxon>Solanaceae</taxon>
        <taxon>Nicotianoideae</taxon>
        <taxon>Nicotianeae</taxon>
        <taxon>Nicotiana</taxon>
    </lineage>
</organism>
<accession>A0A1J6KAI3</accession>
<dbReference type="KEGG" id="nau:109220985"/>
<evidence type="ECO:0000256" key="1">
    <source>
        <dbReference type="SAM" id="MobiDB-lite"/>
    </source>
</evidence>
<feature type="region of interest" description="Disordered" evidence="1">
    <location>
        <begin position="17"/>
        <end position="38"/>
    </location>
</feature>
<protein>
    <submittedName>
        <fullName evidence="2">Uncharacterized protein</fullName>
    </submittedName>
</protein>
<proteinExistence type="predicted"/>
<dbReference type="Gramene" id="OIT19827">
    <property type="protein sequence ID" value="OIT19827"/>
    <property type="gene ID" value="A4A49_40411"/>
</dbReference>
<dbReference type="EMBL" id="MJEQ01006169">
    <property type="protein sequence ID" value="OIT19827.1"/>
    <property type="molecule type" value="Genomic_DNA"/>
</dbReference>
<dbReference type="OMA" id="MGNCIET"/>
<evidence type="ECO:0000313" key="2">
    <source>
        <dbReference type="EMBL" id="OIT19827.1"/>
    </source>
</evidence>
<sequence length="110" mass="12861">MGNCIETCLQRENTEELRMQKQETEEKTGDFSKEEDIGMEKSKTNMRLKIVLTKEELEWLLLQLQFKEGKNLEDFLGEIERSRGKVSCGWKPSLESITESPEVPEMMDRS</sequence>
<dbReference type="Proteomes" id="UP000187609">
    <property type="component" value="Unassembled WGS sequence"/>
</dbReference>
<keyword evidence="3" id="KW-1185">Reference proteome</keyword>
<reference evidence="2" key="1">
    <citation type="submission" date="2016-11" db="EMBL/GenBank/DDBJ databases">
        <title>The genome of Nicotiana attenuata.</title>
        <authorList>
            <person name="Xu S."/>
            <person name="Brockmoeller T."/>
            <person name="Gaquerel E."/>
            <person name="Navarro A."/>
            <person name="Kuhl H."/>
            <person name="Gase K."/>
            <person name="Ling Z."/>
            <person name="Zhou W."/>
            <person name="Kreitzer C."/>
            <person name="Stanke M."/>
            <person name="Tang H."/>
            <person name="Lyons E."/>
            <person name="Pandey P."/>
            <person name="Pandey S.P."/>
            <person name="Timmermann B."/>
            <person name="Baldwin I.T."/>
        </authorList>
    </citation>
    <scope>NUCLEOTIDE SEQUENCE [LARGE SCALE GENOMIC DNA]</scope>
    <source>
        <strain evidence="2">UT</strain>
    </source>
</reference>
<dbReference type="OrthoDB" id="690994at2759"/>